<feature type="compositionally biased region" description="Basic and acidic residues" evidence="1">
    <location>
        <begin position="146"/>
        <end position="168"/>
    </location>
</feature>
<evidence type="ECO:0000256" key="1">
    <source>
        <dbReference type="SAM" id="MobiDB-lite"/>
    </source>
</evidence>
<proteinExistence type="predicted"/>
<feature type="region of interest" description="Disordered" evidence="1">
    <location>
        <begin position="135"/>
        <end position="184"/>
    </location>
</feature>
<dbReference type="RefSeq" id="XP_035350316.1">
    <property type="nucleotide sequence ID" value="XM_035494423.1"/>
</dbReference>
<evidence type="ECO:0000313" key="2">
    <source>
        <dbReference type="EMBL" id="QKX64142.1"/>
    </source>
</evidence>
<dbReference type="GeneID" id="55998793"/>
<dbReference type="AlphaFoldDB" id="A0A7H8RCF4"/>
<name>A0A7H8RCF4_TALRU</name>
<protein>
    <submittedName>
        <fullName evidence="2">Uncharacterized protein</fullName>
    </submittedName>
</protein>
<dbReference type="Proteomes" id="UP000509510">
    <property type="component" value="Chromosome VI"/>
</dbReference>
<keyword evidence="3" id="KW-1185">Reference proteome</keyword>
<feature type="compositionally biased region" description="Low complexity" evidence="1">
    <location>
        <begin position="135"/>
        <end position="145"/>
    </location>
</feature>
<dbReference type="EMBL" id="CP055903">
    <property type="protein sequence ID" value="QKX64142.1"/>
    <property type="molecule type" value="Genomic_DNA"/>
</dbReference>
<gene>
    <name evidence="2" type="ORF">TRUGW13939_11315</name>
</gene>
<dbReference type="KEGG" id="trg:TRUGW13939_11315"/>
<organism evidence="2 3">
    <name type="scientific">Talaromyces rugulosus</name>
    <name type="common">Penicillium rugulosum</name>
    <dbReference type="NCBI Taxonomy" id="121627"/>
    <lineage>
        <taxon>Eukaryota</taxon>
        <taxon>Fungi</taxon>
        <taxon>Dikarya</taxon>
        <taxon>Ascomycota</taxon>
        <taxon>Pezizomycotina</taxon>
        <taxon>Eurotiomycetes</taxon>
        <taxon>Eurotiomycetidae</taxon>
        <taxon>Eurotiales</taxon>
        <taxon>Trichocomaceae</taxon>
        <taxon>Talaromyces</taxon>
        <taxon>Talaromyces sect. Islandici</taxon>
    </lineage>
</organism>
<accession>A0A7H8RCF4</accession>
<evidence type="ECO:0000313" key="3">
    <source>
        <dbReference type="Proteomes" id="UP000509510"/>
    </source>
</evidence>
<reference evidence="3" key="1">
    <citation type="submission" date="2020-06" db="EMBL/GenBank/DDBJ databases">
        <title>A chromosome-scale genome assembly of Talaromyces rugulosus W13939.</title>
        <authorList>
            <person name="Wang B."/>
            <person name="Guo L."/>
            <person name="Ye K."/>
            <person name="Wang L."/>
        </authorList>
    </citation>
    <scope>NUCLEOTIDE SEQUENCE [LARGE SCALE GENOMIC DNA]</scope>
    <source>
        <strain evidence="3">W13939</strain>
    </source>
</reference>
<sequence>MDVPVVFSNPDSLTTLSDAVNQTLIDTGRFFKSSGSFQSRVQLKRSIPASYDRFQIALDSLSEQIFIAKAFLENDYEAIIAKKTAPKIEPASALPPAQDVTMSEAPPTTTIAESSQDIIKEPDQHEPLVKMEAAPEVPEAVPTAKPEQDEKKPVATETVDTIKAEETTTKASEQAPPATSGDELNFDSMLATDGTHANEFDLNFNFGNDEIGNQNFLDGTTFLASGSSANNDQDPNSISSLLPGLESYATDTNAGGDFNLELQKLNDPSDNQMGMDGNMGPDDIMAPGESSFDDLYMEKDNLEGEDNLLGGDGLMGLGEFDDSWFS</sequence>
<dbReference type="OrthoDB" id="5409998at2759"/>